<keyword evidence="4" id="KW-1185">Reference proteome</keyword>
<gene>
    <name evidence="3" type="ORF">UABAM_00121</name>
</gene>
<evidence type="ECO:0000313" key="4">
    <source>
        <dbReference type="Proteomes" id="UP000326354"/>
    </source>
</evidence>
<evidence type="ECO:0000313" key="3">
    <source>
        <dbReference type="EMBL" id="BBM81782.1"/>
    </source>
</evidence>
<sequence>MIALISDIHANIEALTVVMEDINKQNVDTIFCLGDVIGYGPNPRECIEIVRNCSEFTLCGNHEEAVLFSAQDFNVKARRAIDWTRDQLNSDKYDQEENYELWDFLGELRKKVKDESVLYVHASPRQPTREYVLPKDIKDQNKMESIFMEFENCGVCFCGHTHIPGVFTDDLKFEYSRNLGNRFEISSYPGKKLINVGSVGQPRDGDNRASYVLFDVENQIIEWKRLPYDYKKTMEKIRAVDDLADYLAVRLEEGR</sequence>
<dbReference type="InterPro" id="IPR029052">
    <property type="entry name" value="Metallo-depent_PP-like"/>
</dbReference>
<evidence type="ECO:0000256" key="1">
    <source>
        <dbReference type="ARBA" id="ARBA00008950"/>
    </source>
</evidence>
<dbReference type="SUPFAM" id="SSF56300">
    <property type="entry name" value="Metallo-dependent phosphatases"/>
    <property type="match status" value="1"/>
</dbReference>
<dbReference type="KEGG" id="uam:UABAM_00121"/>
<dbReference type="InterPro" id="IPR011152">
    <property type="entry name" value="Pesterase_MJ0912"/>
</dbReference>
<dbReference type="Pfam" id="PF12850">
    <property type="entry name" value="Metallophos_2"/>
    <property type="match status" value="1"/>
</dbReference>
<dbReference type="PANTHER" id="PTHR42850">
    <property type="entry name" value="METALLOPHOSPHOESTERASE"/>
    <property type="match status" value="1"/>
</dbReference>
<feature type="domain" description="Calcineurin-like phosphoesterase" evidence="2">
    <location>
        <begin position="2"/>
        <end position="218"/>
    </location>
</feature>
<dbReference type="InterPro" id="IPR024654">
    <property type="entry name" value="Calcineurin-like_PHP_lpxH"/>
</dbReference>
<evidence type="ECO:0000259" key="2">
    <source>
        <dbReference type="Pfam" id="PF12850"/>
    </source>
</evidence>
<dbReference type="Proteomes" id="UP000326354">
    <property type="component" value="Chromosome"/>
</dbReference>
<dbReference type="CDD" id="cd00838">
    <property type="entry name" value="MPP_superfamily"/>
    <property type="match status" value="1"/>
</dbReference>
<dbReference type="RefSeq" id="WP_151966048.1">
    <property type="nucleotide sequence ID" value="NZ_AP019860.1"/>
</dbReference>
<proteinExistence type="inferred from homology"/>
<accession>A0A5S9F0W4</accession>
<dbReference type="PANTHER" id="PTHR42850:SF2">
    <property type="entry name" value="BLL5683 PROTEIN"/>
    <property type="match status" value="1"/>
</dbReference>
<comment type="similarity">
    <text evidence="1">Belongs to the metallophosphoesterase superfamily. YfcE family.</text>
</comment>
<organism evidence="3 4">
    <name type="scientific">Uabimicrobium amorphum</name>
    <dbReference type="NCBI Taxonomy" id="2596890"/>
    <lineage>
        <taxon>Bacteria</taxon>
        <taxon>Pseudomonadati</taxon>
        <taxon>Planctomycetota</taxon>
        <taxon>Candidatus Uabimicrobiia</taxon>
        <taxon>Candidatus Uabimicrobiales</taxon>
        <taxon>Candidatus Uabimicrobiaceae</taxon>
        <taxon>Candidatus Uabimicrobium</taxon>
    </lineage>
</organism>
<protein>
    <submittedName>
        <fullName evidence="3">Phosphoesterase</fullName>
    </submittedName>
</protein>
<dbReference type="InterPro" id="IPR050126">
    <property type="entry name" value="Ap4A_hydrolase"/>
</dbReference>
<dbReference type="GO" id="GO:0016791">
    <property type="term" value="F:phosphatase activity"/>
    <property type="evidence" value="ECO:0007669"/>
    <property type="project" value="TreeGrafter"/>
</dbReference>
<dbReference type="GO" id="GO:0005737">
    <property type="term" value="C:cytoplasm"/>
    <property type="evidence" value="ECO:0007669"/>
    <property type="project" value="TreeGrafter"/>
</dbReference>
<dbReference type="Gene3D" id="3.60.21.10">
    <property type="match status" value="1"/>
</dbReference>
<dbReference type="PIRSF" id="PIRSF000883">
    <property type="entry name" value="Pesterase_MJ0912"/>
    <property type="match status" value="1"/>
</dbReference>
<dbReference type="OrthoDB" id="9800565at2"/>
<dbReference type="AlphaFoldDB" id="A0A5S9F0W4"/>
<dbReference type="EMBL" id="AP019860">
    <property type="protein sequence ID" value="BBM81782.1"/>
    <property type="molecule type" value="Genomic_DNA"/>
</dbReference>
<reference evidence="3 4" key="1">
    <citation type="submission" date="2019-08" db="EMBL/GenBank/DDBJ databases">
        <title>Complete genome sequence of Candidatus Uab amorphum.</title>
        <authorList>
            <person name="Shiratori T."/>
            <person name="Suzuki S."/>
            <person name="Kakizawa Y."/>
            <person name="Ishida K."/>
        </authorList>
    </citation>
    <scope>NUCLEOTIDE SEQUENCE [LARGE SCALE GENOMIC DNA]</scope>
    <source>
        <strain evidence="3 4">SRT547</strain>
    </source>
</reference>
<name>A0A5S9F0W4_UABAM</name>